<proteinExistence type="inferred from homology"/>
<comment type="caution">
    <text evidence="4">The sequence shown here is derived from an EMBL/GenBank/DDBJ whole genome shotgun (WGS) entry which is preliminary data.</text>
</comment>
<keyword evidence="3" id="KW-0255">Endonuclease</keyword>
<evidence type="ECO:0000313" key="4">
    <source>
        <dbReference type="EMBL" id="NYB75744.1"/>
    </source>
</evidence>
<dbReference type="EMBL" id="JACBNQ010000027">
    <property type="protein sequence ID" value="NYB75744.1"/>
    <property type="molecule type" value="Genomic_DNA"/>
</dbReference>
<evidence type="ECO:0000256" key="1">
    <source>
        <dbReference type="ARBA" id="ARBA00007521"/>
    </source>
</evidence>
<dbReference type="Gene3D" id="2.30.30.110">
    <property type="match status" value="1"/>
</dbReference>
<dbReference type="GO" id="GO:0003677">
    <property type="term" value="F:DNA binding"/>
    <property type="evidence" value="ECO:0007669"/>
    <property type="project" value="InterPro"/>
</dbReference>
<gene>
    <name evidence="4" type="ORF">HZF24_16465</name>
</gene>
<dbReference type="GO" id="GO:0006402">
    <property type="term" value="P:mRNA catabolic process"/>
    <property type="evidence" value="ECO:0007669"/>
    <property type="project" value="TreeGrafter"/>
</dbReference>
<dbReference type="EC" id="3.1.-.-" evidence="3"/>
<dbReference type="SUPFAM" id="SSF50118">
    <property type="entry name" value="Cell growth inhibitor/plasmid maintenance toxic component"/>
    <property type="match status" value="1"/>
</dbReference>
<name>A0A974GXL9_SEDHY</name>
<organism evidence="4 5">
    <name type="scientific">Sedimentibacter hydroxybenzoicus DSM 7310</name>
    <dbReference type="NCBI Taxonomy" id="1123245"/>
    <lineage>
        <taxon>Bacteria</taxon>
        <taxon>Bacillati</taxon>
        <taxon>Bacillota</taxon>
        <taxon>Tissierellia</taxon>
        <taxon>Sedimentibacter</taxon>
    </lineage>
</organism>
<comment type="similarity">
    <text evidence="1 3">Belongs to the PemK/MazF family.</text>
</comment>
<keyword evidence="5" id="KW-1185">Reference proteome</keyword>
<comment type="function">
    <text evidence="3">Toxic component of a type II toxin-antitoxin (TA) system.</text>
</comment>
<protein>
    <recommendedName>
        <fullName evidence="3">mRNA interferase</fullName>
        <ecNumber evidence="3">3.1.-.-</ecNumber>
    </recommendedName>
</protein>
<dbReference type="AlphaFoldDB" id="A0A974GXL9"/>
<dbReference type="GO" id="GO:0004521">
    <property type="term" value="F:RNA endonuclease activity"/>
    <property type="evidence" value="ECO:0007669"/>
    <property type="project" value="TreeGrafter"/>
</dbReference>
<evidence type="ECO:0000313" key="5">
    <source>
        <dbReference type="Proteomes" id="UP000611629"/>
    </source>
</evidence>
<dbReference type="InterPro" id="IPR003477">
    <property type="entry name" value="PemK-like"/>
</dbReference>
<dbReference type="GO" id="GO:0016075">
    <property type="term" value="P:rRNA catabolic process"/>
    <property type="evidence" value="ECO:0007669"/>
    <property type="project" value="TreeGrafter"/>
</dbReference>
<dbReference type="PANTHER" id="PTHR33988:SF3">
    <property type="entry name" value="ENDORIBONUCLEASE TOXIN CHPB-RELATED"/>
    <property type="match status" value="1"/>
</dbReference>
<keyword evidence="3" id="KW-0540">Nuclease</keyword>
<evidence type="ECO:0000256" key="2">
    <source>
        <dbReference type="ARBA" id="ARBA00022649"/>
    </source>
</evidence>
<sequence>MVNQGDIIFVDFDPQSGHEQKGRRPALVVSNNTFNRFSSMYMVCPITRTDKKHIFHILLDDRTKTTGVILCDQARILDVKARNYEFVERIPHDILDKAKNLLISFIE</sequence>
<keyword evidence="2" id="KW-1277">Toxin-antitoxin system</keyword>
<dbReference type="PANTHER" id="PTHR33988">
    <property type="entry name" value="ENDORIBONUCLEASE MAZF-RELATED"/>
    <property type="match status" value="1"/>
</dbReference>
<evidence type="ECO:0000256" key="3">
    <source>
        <dbReference type="PIRNR" id="PIRNR033490"/>
    </source>
</evidence>
<accession>A0A974GXL9</accession>
<dbReference type="Proteomes" id="UP000611629">
    <property type="component" value="Unassembled WGS sequence"/>
</dbReference>
<dbReference type="RefSeq" id="WP_179239462.1">
    <property type="nucleotide sequence ID" value="NZ_JACBNQ010000027.1"/>
</dbReference>
<keyword evidence="3" id="KW-0378">Hydrolase</keyword>
<dbReference type="PIRSF" id="PIRSF033490">
    <property type="entry name" value="MazF"/>
    <property type="match status" value="1"/>
</dbReference>
<reference evidence="4" key="1">
    <citation type="submission" date="2020-07" db="EMBL/GenBank/DDBJ databases">
        <title>Genomic analysis of a strain of Sedimentibacter Hydroxybenzoicus DSM7310.</title>
        <authorList>
            <person name="Ma S."/>
        </authorList>
    </citation>
    <scope>NUCLEOTIDE SEQUENCE</scope>
    <source>
        <strain evidence="4">DSM 7310</strain>
    </source>
</reference>
<dbReference type="GO" id="GO:0016787">
    <property type="term" value="F:hydrolase activity"/>
    <property type="evidence" value="ECO:0007669"/>
    <property type="project" value="UniProtKB-KW"/>
</dbReference>
<dbReference type="InterPro" id="IPR011067">
    <property type="entry name" value="Plasmid_toxin/cell-grow_inhib"/>
</dbReference>
<dbReference type="Pfam" id="PF02452">
    <property type="entry name" value="PemK_toxin"/>
    <property type="match status" value="1"/>
</dbReference>